<dbReference type="RefSeq" id="WP_209485882.1">
    <property type="nucleotide sequence ID" value="NZ_JAGGKQ010000016.1"/>
</dbReference>
<dbReference type="Proteomes" id="UP000823588">
    <property type="component" value="Unassembled WGS sequence"/>
</dbReference>
<organism evidence="2 3">
    <name type="scientific">Halorubrum alkaliphilum</name>
    <dbReference type="NCBI Taxonomy" id="261290"/>
    <lineage>
        <taxon>Archaea</taxon>
        <taxon>Methanobacteriati</taxon>
        <taxon>Methanobacteriota</taxon>
        <taxon>Stenosarchaea group</taxon>
        <taxon>Halobacteria</taxon>
        <taxon>Halobacteriales</taxon>
        <taxon>Haloferacaceae</taxon>
        <taxon>Halorubrum</taxon>
    </lineage>
</organism>
<evidence type="ECO:0000313" key="2">
    <source>
        <dbReference type="EMBL" id="MBP1923131.1"/>
    </source>
</evidence>
<feature type="domain" description="DUF7311" evidence="1">
    <location>
        <begin position="1"/>
        <end position="183"/>
    </location>
</feature>
<dbReference type="EMBL" id="JAGGKQ010000016">
    <property type="protein sequence ID" value="MBP1923131.1"/>
    <property type="molecule type" value="Genomic_DNA"/>
</dbReference>
<evidence type="ECO:0000313" key="3">
    <source>
        <dbReference type="Proteomes" id="UP000823588"/>
    </source>
</evidence>
<evidence type="ECO:0000259" key="1">
    <source>
        <dbReference type="Pfam" id="PF23993"/>
    </source>
</evidence>
<dbReference type="InterPro" id="IPR055735">
    <property type="entry name" value="DUF7311"/>
</dbReference>
<protein>
    <recommendedName>
        <fullName evidence="1">DUF7311 domain-containing protein</fullName>
    </recommendedName>
</protein>
<keyword evidence="3" id="KW-1185">Reference proteome</keyword>
<reference evidence="2" key="1">
    <citation type="submission" date="2021-03" db="EMBL/GenBank/DDBJ databases">
        <title>Genomic Encyclopedia of Type Strains, Phase IV (KMG-IV): sequencing the most valuable type-strain genomes for metagenomic binning, comparative biology and taxonomic classification.</title>
        <authorList>
            <person name="Goeker M."/>
        </authorList>
    </citation>
    <scope>NUCLEOTIDE SEQUENCE</scope>
    <source>
        <strain evidence="2">DSM 23564</strain>
    </source>
</reference>
<dbReference type="AlphaFoldDB" id="A0A8T4GI88"/>
<sequence length="187" mass="19396">MIRVVLTVLLAVALVAASLPALDATRTETTAERIGAEAERIERAAADLVAGSVAVDEPALAARGSLVVRAPSGFAAAPIDDLTLVNVDPDRDGEASVDRSNGAVIERDDGTVVGGGDEGGVTSADVALAYRFRGEPVRVIPIPNPTDTVGLSVFEGPITLRSTGESRIEFRFVTDEEKTSVLISRTG</sequence>
<name>A0A8T4GI88_9EURY</name>
<dbReference type="OrthoDB" id="330986at2157"/>
<proteinExistence type="predicted"/>
<accession>A0A8T4GI88</accession>
<dbReference type="Pfam" id="PF23993">
    <property type="entry name" value="DUF7311"/>
    <property type="match status" value="1"/>
</dbReference>
<gene>
    <name evidence="2" type="ORF">J2751_002169</name>
</gene>
<comment type="caution">
    <text evidence="2">The sequence shown here is derived from an EMBL/GenBank/DDBJ whole genome shotgun (WGS) entry which is preliminary data.</text>
</comment>